<dbReference type="SUPFAM" id="SSF50044">
    <property type="entry name" value="SH3-domain"/>
    <property type="match status" value="3"/>
</dbReference>
<reference evidence="6" key="1">
    <citation type="journal article" date="2002" name="Science">
        <title>The draft genome of Ciona intestinalis: insights into chordate and vertebrate origins.</title>
        <authorList>
            <person name="Dehal P."/>
            <person name="Satou Y."/>
            <person name="Campbell R.K."/>
            <person name="Chapman J."/>
            <person name="Degnan B."/>
            <person name="De Tomaso A."/>
            <person name="Davidson B."/>
            <person name="Di Gregorio A."/>
            <person name="Gelpke M."/>
            <person name="Goodstein D.M."/>
            <person name="Harafuji N."/>
            <person name="Hastings K.E."/>
            <person name="Ho I."/>
            <person name="Hotta K."/>
            <person name="Huang W."/>
            <person name="Kawashima T."/>
            <person name="Lemaire P."/>
            <person name="Martinez D."/>
            <person name="Meinertzhagen I.A."/>
            <person name="Necula S."/>
            <person name="Nonaka M."/>
            <person name="Putnam N."/>
            <person name="Rash S."/>
            <person name="Saiga H."/>
            <person name="Satake M."/>
            <person name="Terry A."/>
            <person name="Yamada L."/>
            <person name="Wang H.G."/>
            <person name="Awazu S."/>
            <person name="Azumi K."/>
            <person name="Boore J."/>
            <person name="Branno M."/>
            <person name="Chin-Bow S."/>
            <person name="DeSantis R."/>
            <person name="Doyle S."/>
            <person name="Francino P."/>
            <person name="Keys D.N."/>
            <person name="Haga S."/>
            <person name="Hayashi H."/>
            <person name="Hino K."/>
            <person name="Imai K.S."/>
            <person name="Inaba K."/>
            <person name="Kano S."/>
            <person name="Kobayashi K."/>
            <person name="Kobayashi M."/>
            <person name="Lee B.I."/>
            <person name="Makabe K.W."/>
            <person name="Manohar C."/>
            <person name="Matassi G."/>
            <person name="Medina M."/>
            <person name="Mochizuki Y."/>
            <person name="Mount S."/>
            <person name="Morishita T."/>
            <person name="Miura S."/>
            <person name="Nakayama A."/>
            <person name="Nishizaka S."/>
            <person name="Nomoto H."/>
            <person name="Ohta F."/>
            <person name="Oishi K."/>
            <person name="Rigoutsos I."/>
            <person name="Sano M."/>
            <person name="Sasaki A."/>
            <person name="Sasakura Y."/>
            <person name="Shoguchi E."/>
            <person name="Shin-i T."/>
            <person name="Spagnuolo A."/>
            <person name="Stainier D."/>
            <person name="Suzuki M.M."/>
            <person name="Tassy O."/>
            <person name="Takatori N."/>
            <person name="Tokuoka M."/>
            <person name="Yagi K."/>
            <person name="Yoshizaki F."/>
            <person name="Wada S."/>
            <person name="Zhang C."/>
            <person name="Hyatt P.D."/>
            <person name="Larimer F."/>
            <person name="Detter C."/>
            <person name="Doggett N."/>
            <person name="Glavina T."/>
            <person name="Hawkins T."/>
            <person name="Richardson P."/>
            <person name="Lucas S."/>
            <person name="Kohara Y."/>
            <person name="Levine M."/>
            <person name="Satoh N."/>
            <person name="Rokhsar D.S."/>
        </authorList>
    </citation>
    <scope>NUCLEOTIDE SEQUENCE [LARGE SCALE GENOMIC DNA]</scope>
</reference>
<dbReference type="PRINTS" id="PR00452">
    <property type="entry name" value="SH3DOMAIN"/>
</dbReference>
<sequence length="425" mass="47210">MSADSSNGRHHVSMETERPTRVGKITDYKPAEPYVVENKPQMETTVQTSSTSYTPPHSKMSGYHSNVTKQPITTQHKKESTTDAVKRNVNQQQRKSQGDGIRQPAKAKFDFNSRTGKELSVKRGQTVIITRRVDDNWYMTETPDGVKSGIIPVEYLKVITSSSQPDKPTRHGQAKAKFDFNGKTKNELSFKKGDDLVLLKRVDDNWYKGKLGPNTGILPVGYVQVTLEPETKQTKKETIPKQLEVSPRSSHSQQSSTISQTSLDSSEPDETEKKNRAAFLAHSVVGHTPALASNHRHRGEFDLTELDQVIDQSTATVAQPKPTNIEVHYDYPKPIKPQSPKPPPTQQTLPLPTVPSYPSSTSSQPSSPRAISPPAPDIDYGQIIGRYVALYAYESSNEDELDLRPGDVVIVVEICDDGWYVGTSE</sequence>
<feature type="region of interest" description="Disordered" evidence="3">
    <location>
        <begin position="314"/>
        <end position="376"/>
    </location>
</feature>
<feature type="compositionally biased region" description="Basic and acidic residues" evidence="3">
    <location>
        <begin position="12"/>
        <end position="30"/>
    </location>
</feature>
<dbReference type="Gene3D" id="2.30.30.40">
    <property type="entry name" value="SH3 Domains"/>
    <property type="match status" value="3"/>
</dbReference>
<reference evidence="5" key="3">
    <citation type="submission" date="2025-08" db="UniProtKB">
        <authorList>
            <consortium name="Ensembl"/>
        </authorList>
    </citation>
    <scope>IDENTIFICATION</scope>
</reference>
<organism evidence="5 6">
    <name type="scientific">Ciona intestinalis</name>
    <name type="common">Transparent sea squirt</name>
    <name type="synonym">Ascidia intestinalis</name>
    <dbReference type="NCBI Taxonomy" id="7719"/>
    <lineage>
        <taxon>Eukaryota</taxon>
        <taxon>Metazoa</taxon>
        <taxon>Chordata</taxon>
        <taxon>Tunicata</taxon>
        <taxon>Ascidiacea</taxon>
        <taxon>Phlebobranchia</taxon>
        <taxon>Cionidae</taxon>
        <taxon>Ciona</taxon>
    </lineage>
</organism>
<evidence type="ECO:0000259" key="4">
    <source>
        <dbReference type="PROSITE" id="PS50002"/>
    </source>
</evidence>
<feature type="domain" description="SH3" evidence="4">
    <location>
        <begin position="382"/>
        <end position="425"/>
    </location>
</feature>
<dbReference type="STRING" id="7719.ENSCINP00000000776"/>
<dbReference type="EMBL" id="EAAA01002536">
    <property type="status" value="NOT_ANNOTATED_CDS"/>
    <property type="molecule type" value="Genomic_DNA"/>
</dbReference>
<dbReference type="InterPro" id="IPR050384">
    <property type="entry name" value="Endophilin_SH3RF"/>
</dbReference>
<evidence type="ECO:0000313" key="5">
    <source>
        <dbReference type="Ensembl" id="ENSCINP00000000776.3"/>
    </source>
</evidence>
<dbReference type="EMBL" id="EAAA01002534">
    <property type="status" value="NOT_ANNOTATED_CDS"/>
    <property type="molecule type" value="Genomic_DNA"/>
</dbReference>
<protein>
    <recommendedName>
        <fullName evidence="4">SH3 domain-containing protein</fullName>
    </recommendedName>
</protein>
<dbReference type="EMBL" id="EAAA01002535">
    <property type="status" value="NOT_ANNOTATED_CDS"/>
    <property type="molecule type" value="Genomic_DNA"/>
</dbReference>
<dbReference type="CDD" id="cd11782">
    <property type="entry name" value="SH3_Sorbs_2"/>
    <property type="match status" value="2"/>
</dbReference>
<evidence type="ECO:0000313" key="6">
    <source>
        <dbReference type="Proteomes" id="UP000008144"/>
    </source>
</evidence>
<dbReference type="AlphaFoldDB" id="F7BKQ3"/>
<dbReference type="Proteomes" id="UP000008144">
    <property type="component" value="Chromosome 7"/>
</dbReference>
<dbReference type="PANTHER" id="PTHR14167:SF116">
    <property type="entry name" value="CAP, ISOFORM AC"/>
    <property type="match status" value="1"/>
</dbReference>
<dbReference type="HOGENOM" id="CLU_646469_0_0_1"/>
<evidence type="ECO:0000256" key="1">
    <source>
        <dbReference type="ARBA" id="ARBA00022443"/>
    </source>
</evidence>
<feature type="compositionally biased region" description="Pro residues" evidence="3">
    <location>
        <begin position="334"/>
        <end position="345"/>
    </location>
</feature>
<accession>F7BKQ3</accession>
<dbReference type="GeneTree" id="ENSGT00940000172418"/>
<dbReference type="PANTHER" id="PTHR14167">
    <property type="entry name" value="SH3 DOMAIN-CONTAINING"/>
    <property type="match status" value="1"/>
</dbReference>
<evidence type="ECO:0000256" key="3">
    <source>
        <dbReference type="SAM" id="MobiDB-lite"/>
    </source>
</evidence>
<proteinExistence type="predicted"/>
<feature type="domain" description="SH3" evidence="4">
    <location>
        <begin position="169"/>
        <end position="228"/>
    </location>
</feature>
<reference evidence="5" key="2">
    <citation type="journal article" date="2008" name="Genome Biol.">
        <title>Improved genome assembly and evidence-based global gene model set for the chordate Ciona intestinalis: new insight into intron and operon populations.</title>
        <authorList>
            <person name="Satou Y."/>
            <person name="Mineta K."/>
            <person name="Ogasawara M."/>
            <person name="Sasakura Y."/>
            <person name="Shoguchi E."/>
            <person name="Ueno K."/>
            <person name="Yamada L."/>
            <person name="Matsumoto J."/>
            <person name="Wasserscheid J."/>
            <person name="Dewar K."/>
            <person name="Wiley G.B."/>
            <person name="Macmil S.L."/>
            <person name="Roe B.A."/>
            <person name="Zeller R.W."/>
            <person name="Hastings K.E."/>
            <person name="Lemaire P."/>
            <person name="Lindquist E."/>
            <person name="Endo T."/>
            <person name="Hotta K."/>
            <person name="Inaba K."/>
        </authorList>
    </citation>
    <scope>NUCLEOTIDE SEQUENCE [LARGE SCALE GENOMIC DNA]</scope>
    <source>
        <strain evidence="5">wild type</strain>
    </source>
</reference>
<feature type="region of interest" description="Disordered" evidence="3">
    <location>
        <begin position="231"/>
        <end position="273"/>
    </location>
</feature>
<feature type="compositionally biased region" description="Low complexity" evidence="3">
    <location>
        <begin position="346"/>
        <end position="370"/>
    </location>
</feature>
<feature type="region of interest" description="Disordered" evidence="3">
    <location>
        <begin position="1"/>
        <end position="65"/>
    </location>
</feature>
<feature type="compositionally biased region" description="Low complexity" evidence="3">
    <location>
        <begin position="246"/>
        <end position="265"/>
    </location>
</feature>
<feature type="domain" description="SH3" evidence="4">
    <location>
        <begin position="100"/>
        <end position="161"/>
    </location>
</feature>
<dbReference type="OMA" id="WINIFES"/>
<dbReference type="Pfam" id="PF00018">
    <property type="entry name" value="SH3_1"/>
    <property type="match status" value="3"/>
</dbReference>
<dbReference type="SMART" id="SM00326">
    <property type="entry name" value="SH3"/>
    <property type="match status" value="3"/>
</dbReference>
<dbReference type="PROSITE" id="PS50002">
    <property type="entry name" value="SH3"/>
    <property type="match status" value="3"/>
</dbReference>
<feature type="compositionally biased region" description="Polar residues" evidence="3">
    <location>
        <begin position="41"/>
        <end position="55"/>
    </location>
</feature>
<dbReference type="Ensembl" id="ENSCINT00000000776.3">
    <property type="protein sequence ID" value="ENSCINP00000000776.3"/>
    <property type="gene ID" value="ENSCING00000000424.3"/>
</dbReference>
<dbReference type="InterPro" id="IPR001452">
    <property type="entry name" value="SH3_domain"/>
</dbReference>
<keyword evidence="6" id="KW-1185">Reference proteome</keyword>
<dbReference type="InterPro" id="IPR036028">
    <property type="entry name" value="SH3-like_dom_sf"/>
</dbReference>
<keyword evidence="1 2" id="KW-0728">SH3 domain</keyword>
<evidence type="ECO:0000256" key="2">
    <source>
        <dbReference type="PROSITE-ProRule" id="PRU00192"/>
    </source>
</evidence>
<reference evidence="5" key="4">
    <citation type="submission" date="2025-09" db="UniProtKB">
        <authorList>
            <consortium name="Ensembl"/>
        </authorList>
    </citation>
    <scope>IDENTIFICATION</scope>
</reference>
<name>F7BKQ3_CIOIN</name>
<dbReference type="InParanoid" id="F7BKQ3"/>